<evidence type="ECO:0000256" key="2">
    <source>
        <dbReference type="ARBA" id="ARBA00022695"/>
    </source>
</evidence>
<dbReference type="GO" id="GO:0016787">
    <property type="term" value="F:hydrolase activity"/>
    <property type="evidence" value="ECO:0007669"/>
    <property type="project" value="UniProtKB-KW"/>
</dbReference>
<dbReference type="Ensembl" id="ENSTGUT00000033754.1">
    <property type="protein sequence ID" value="ENSTGUP00000029705.1"/>
    <property type="gene ID" value="ENSTGUG00000027677.1"/>
</dbReference>
<proteinExistence type="predicted"/>
<evidence type="ECO:0000259" key="6">
    <source>
        <dbReference type="Pfam" id="PF18697"/>
    </source>
</evidence>
<dbReference type="OMA" id="ESAVWMK"/>
<reference evidence="7" key="1">
    <citation type="submission" date="2025-08" db="UniProtKB">
        <authorList>
            <consortium name="Ensembl"/>
        </authorList>
    </citation>
    <scope>IDENTIFICATION</scope>
</reference>
<dbReference type="AlphaFoldDB" id="A0A674H4J6"/>
<evidence type="ECO:0000256" key="1">
    <source>
        <dbReference type="ARBA" id="ARBA00022679"/>
    </source>
</evidence>
<keyword evidence="5" id="KW-0378">Hydrolase</keyword>
<keyword evidence="2" id="KW-0548">Nucleotidyltransferase</keyword>
<keyword evidence="3" id="KW-0540">Nuclease</keyword>
<feature type="domain" description="Murine leukemia virus integrase C-terminal" evidence="6">
    <location>
        <begin position="31"/>
        <end position="78"/>
    </location>
</feature>
<evidence type="ECO:0000256" key="4">
    <source>
        <dbReference type="ARBA" id="ARBA00022759"/>
    </source>
</evidence>
<keyword evidence="1" id="KW-0808">Transferase</keyword>
<dbReference type="Pfam" id="PF18697">
    <property type="entry name" value="MLVIN_C"/>
    <property type="match status" value="1"/>
</dbReference>
<dbReference type="GO" id="GO:0004519">
    <property type="term" value="F:endonuclease activity"/>
    <property type="evidence" value="ECO:0007669"/>
    <property type="project" value="UniProtKB-KW"/>
</dbReference>
<dbReference type="InParanoid" id="A0A674H4J6"/>
<name>A0A674H4J6_TAEGU</name>
<sequence>MDYRSRGNNAADYEAKKAAIIKTLTLSEGVQPGDWVLIRSWKEDSITPKWDGPYLVLITTDSAVRTAEKGWTHASRIKGPVDPTRFHTASRETSWKIDGKPGDLKLTVKRTYK</sequence>
<protein>
    <recommendedName>
        <fullName evidence="6">Murine leukemia virus integrase C-terminal domain-containing protein</fullName>
    </recommendedName>
</protein>
<dbReference type="Proteomes" id="UP000007754">
    <property type="component" value="Unplaced"/>
</dbReference>
<reference evidence="7" key="2">
    <citation type="submission" date="2025-09" db="UniProtKB">
        <authorList>
            <consortium name="Ensembl"/>
        </authorList>
    </citation>
    <scope>IDENTIFICATION</scope>
</reference>
<dbReference type="InterPro" id="IPR040643">
    <property type="entry name" value="MLVIN_C"/>
</dbReference>
<evidence type="ECO:0000313" key="7">
    <source>
        <dbReference type="Ensembl" id="ENSTGUP00000029705.1"/>
    </source>
</evidence>
<accession>A0A674H4J6</accession>
<evidence type="ECO:0000256" key="3">
    <source>
        <dbReference type="ARBA" id="ARBA00022722"/>
    </source>
</evidence>
<evidence type="ECO:0000256" key="5">
    <source>
        <dbReference type="ARBA" id="ARBA00022801"/>
    </source>
</evidence>
<keyword evidence="4" id="KW-0255">Endonuclease</keyword>
<keyword evidence="8" id="KW-1185">Reference proteome</keyword>
<dbReference type="GeneTree" id="ENSGT00730000113804"/>
<dbReference type="GO" id="GO:0016779">
    <property type="term" value="F:nucleotidyltransferase activity"/>
    <property type="evidence" value="ECO:0007669"/>
    <property type="project" value="UniProtKB-KW"/>
</dbReference>
<evidence type="ECO:0000313" key="8">
    <source>
        <dbReference type="Proteomes" id="UP000007754"/>
    </source>
</evidence>
<organism evidence="7 8">
    <name type="scientific">Taeniopygia guttata</name>
    <name type="common">Zebra finch</name>
    <name type="synonym">Poephila guttata</name>
    <dbReference type="NCBI Taxonomy" id="59729"/>
    <lineage>
        <taxon>Eukaryota</taxon>
        <taxon>Metazoa</taxon>
        <taxon>Chordata</taxon>
        <taxon>Craniata</taxon>
        <taxon>Vertebrata</taxon>
        <taxon>Euteleostomi</taxon>
        <taxon>Archelosauria</taxon>
        <taxon>Archosauria</taxon>
        <taxon>Dinosauria</taxon>
        <taxon>Saurischia</taxon>
        <taxon>Theropoda</taxon>
        <taxon>Coelurosauria</taxon>
        <taxon>Aves</taxon>
        <taxon>Neognathae</taxon>
        <taxon>Neoaves</taxon>
        <taxon>Telluraves</taxon>
        <taxon>Australaves</taxon>
        <taxon>Passeriformes</taxon>
        <taxon>Passeroidea</taxon>
        <taxon>Estrildidae</taxon>
        <taxon>Estrildinae</taxon>
        <taxon>Taeniopygia</taxon>
    </lineage>
</organism>
<dbReference type="Gene3D" id="2.30.30.850">
    <property type="match status" value="1"/>
</dbReference>